<comment type="caution">
    <text evidence="8">The sequence shown here is derived from an EMBL/GenBank/DDBJ whole genome shotgun (WGS) entry which is preliminary data.</text>
</comment>
<evidence type="ECO:0000256" key="1">
    <source>
        <dbReference type="ARBA" id="ARBA00001933"/>
    </source>
</evidence>
<dbReference type="GO" id="GO:0016831">
    <property type="term" value="F:carboxy-lyase activity"/>
    <property type="evidence" value="ECO:0007669"/>
    <property type="project" value="UniProtKB-KW"/>
</dbReference>
<dbReference type="PANTHER" id="PTHR43277">
    <property type="entry name" value="ARGININE DECARBOXYLASE"/>
    <property type="match status" value="1"/>
</dbReference>
<dbReference type="InterPro" id="IPR015424">
    <property type="entry name" value="PyrdxlP-dep_Trfase"/>
</dbReference>
<dbReference type="AlphaFoldDB" id="A0A7W8FTU8"/>
<keyword evidence="4" id="KW-0663">Pyridoxal phosphate</keyword>
<dbReference type="InterPro" id="IPR015421">
    <property type="entry name" value="PyrdxlP-dep_Trfase_major"/>
</dbReference>
<accession>A0A7W8FTU8</accession>
<feature type="domain" description="Orn/Lys/Arg decarboxylases family 1 pyridoxal-P attachment site" evidence="6">
    <location>
        <begin position="6"/>
        <end position="309"/>
    </location>
</feature>
<dbReference type="RefSeq" id="WP_183736531.1">
    <property type="nucleotide sequence ID" value="NZ_JACHHE010000015.1"/>
</dbReference>
<evidence type="ECO:0000313" key="9">
    <source>
        <dbReference type="Proteomes" id="UP000525923"/>
    </source>
</evidence>
<feature type="domain" description="Orn/Lys/Arg decarboxylase C-terminal" evidence="7">
    <location>
        <begin position="402"/>
        <end position="456"/>
    </location>
</feature>
<protein>
    <submittedName>
        <fullName evidence="8">Arginine/lysine/ornithine decarboxylase</fullName>
    </submittedName>
</protein>
<evidence type="ECO:0000259" key="7">
    <source>
        <dbReference type="Pfam" id="PF03711"/>
    </source>
</evidence>
<sequence>MTQRRPLVDALVNFQQQHPISFHVPGHKNGILSGLPDAFKSALAYDFTELAGLDDLHYPEEAIDEAQKLLAEAYGAQQSFFLVNGSTVGNLAMVYAACEKGDTLLVQRNSHKSVFHALELAGVEPVYLAPEWNVDSLSADSLRLEDVKEAVEAYPAAKALMLAHPDYYGMAAQDLGAIILYCHEKGIPVLVDEAHGAHFVAGPPFPASALALGADAVVQSAHKTLPAMTMGSFLHVQGSLVASRKIKKYLRMLQSSSPSYLIMASLDDARAYIENYSQPDMRSFLEKRQLFIDALKSISQLEVFEPDDPLKLMLRVGHHSGFQLKEQLEAMDIHAELADPYQVLLILPLLKQVHSYPFAEIRSRVKEAVRAVLQEERKTMGMAVPELPKISVPDMPLGTLDMEETEWIPYAKGLGRISAEMVVPYPPGIPLVLPGERWTLDKLEILADYLAASAQIQGEHRLEEKLICVLAAEKGR</sequence>
<evidence type="ECO:0000256" key="3">
    <source>
        <dbReference type="ARBA" id="ARBA00022793"/>
    </source>
</evidence>
<dbReference type="PANTHER" id="PTHR43277:SF3">
    <property type="entry name" value="DECARBOXYLASE, PUTATIVE-RELATED"/>
    <property type="match status" value="1"/>
</dbReference>
<comment type="cofactor">
    <cofactor evidence="1">
        <name>pyridoxal 5'-phosphate</name>
        <dbReference type="ChEBI" id="CHEBI:597326"/>
    </cofactor>
</comment>
<dbReference type="InterPro" id="IPR052357">
    <property type="entry name" value="Orn_Lys_Arg_decarboxylase-I"/>
</dbReference>
<proteinExistence type="inferred from homology"/>
<dbReference type="SUPFAM" id="SSF53383">
    <property type="entry name" value="PLP-dependent transferases"/>
    <property type="match status" value="1"/>
</dbReference>
<organism evidence="8 9">
    <name type="scientific">Planococcus koreensis</name>
    <dbReference type="NCBI Taxonomy" id="112331"/>
    <lineage>
        <taxon>Bacteria</taxon>
        <taxon>Bacillati</taxon>
        <taxon>Bacillota</taxon>
        <taxon>Bacilli</taxon>
        <taxon>Bacillales</taxon>
        <taxon>Caryophanaceae</taxon>
        <taxon>Planococcus</taxon>
    </lineage>
</organism>
<dbReference type="SUPFAM" id="SSF55904">
    <property type="entry name" value="Ornithine decarboxylase C-terminal domain"/>
    <property type="match status" value="1"/>
</dbReference>
<evidence type="ECO:0000259" key="6">
    <source>
        <dbReference type="Pfam" id="PF01276"/>
    </source>
</evidence>
<keyword evidence="5" id="KW-0456">Lyase</keyword>
<keyword evidence="9" id="KW-1185">Reference proteome</keyword>
<evidence type="ECO:0000256" key="4">
    <source>
        <dbReference type="ARBA" id="ARBA00022898"/>
    </source>
</evidence>
<reference evidence="8 9" key="1">
    <citation type="submission" date="2020-08" db="EMBL/GenBank/DDBJ databases">
        <title>Genomic Encyclopedia of Type Strains, Phase IV (KMG-IV): sequencing the most valuable type-strain genomes for metagenomic binning, comparative biology and taxonomic classification.</title>
        <authorList>
            <person name="Goeker M."/>
        </authorList>
    </citation>
    <scope>NUCLEOTIDE SEQUENCE [LARGE SCALE GENOMIC DNA]</scope>
    <source>
        <strain evidence="8 9">DSM 15895</strain>
    </source>
</reference>
<evidence type="ECO:0000313" key="8">
    <source>
        <dbReference type="EMBL" id="MBB5181929.1"/>
    </source>
</evidence>
<keyword evidence="3" id="KW-0210">Decarboxylase</keyword>
<dbReference type="InterPro" id="IPR036633">
    <property type="entry name" value="Prn/Lys/Arg_de-COase_C_sf"/>
</dbReference>
<dbReference type="EMBL" id="JACHHE010000015">
    <property type="protein sequence ID" value="MBB5181929.1"/>
    <property type="molecule type" value="Genomic_DNA"/>
</dbReference>
<evidence type="ECO:0000256" key="5">
    <source>
        <dbReference type="ARBA" id="ARBA00023239"/>
    </source>
</evidence>
<dbReference type="Gene3D" id="3.40.640.10">
    <property type="entry name" value="Type I PLP-dependent aspartate aminotransferase-like (Major domain)"/>
    <property type="match status" value="1"/>
</dbReference>
<dbReference type="InterPro" id="IPR008286">
    <property type="entry name" value="Prn/Lys/Arg_de-COase_C"/>
</dbReference>
<dbReference type="Pfam" id="PF01276">
    <property type="entry name" value="OKR_DC_1"/>
    <property type="match status" value="1"/>
</dbReference>
<dbReference type="InterPro" id="IPR000310">
    <property type="entry name" value="Orn/Lys/Arg_deCO2ase_major_dom"/>
</dbReference>
<gene>
    <name evidence="8" type="ORF">HNQ44_003404</name>
</gene>
<dbReference type="Pfam" id="PF03711">
    <property type="entry name" value="OKR_DC_1_C"/>
    <property type="match status" value="1"/>
</dbReference>
<evidence type="ECO:0000256" key="2">
    <source>
        <dbReference type="ARBA" id="ARBA00010671"/>
    </source>
</evidence>
<comment type="similarity">
    <text evidence="2">Belongs to the Orn/Lys/Arg decarboxylase class-I family.</text>
</comment>
<dbReference type="Gene3D" id="3.90.105.10">
    <property type="entry name" value="Molybdopterin biosynthesis moea protein, domain 2"/>
    <property type="match status" value="1"/>
</dbReference>
<name>A0A7W8FTU8_9BACL</name>
<dbReference type="Proteomes" id="UP000525923">
    <property type="component" value="Unassembled WGS sequence"/>
</dbReference>